<sequence length="250" mass="26977">MKNKIFICLVAISPNLFSQVGIGTEKPHTTLDINGTTNVSKEIRFNGTDAKIGTAGKQGDLISGNALNNNFWKNFDLPEGFLEGMVLTGSFVNSTFNGVSFPGQGKATEFAVAYTKGQAMNFPSDWKELSDLNQKIKIVKSVNLVTVSVQTLVQTSNQNSSFACGIYLDDKLDFVRLGTVNSGAGNYRTLNLNATLLNMALGEHTIKFACAERNIPTGTTLNIGKPIITTTNLNDEMAKTSSVILVLEKP</sequence>
<name>A0A7H9DSY9_9FLAO</name>
<proteinExistence type="predicted"/>
<evidence type="ECO:0000313" key="2">
    <source>
        <dbReference type="Proteomes" id="UP000510643"/>
    </source>
</evidence>
<dbReference type="AlphaFoldDB" id="A0A7H9DSY9"/>
<dbReference type="Proteomes" id="UP000510643">
    <property type="component" value="Chromosome"/>
</dbReference>
<organism evidence="1 2">
    <name type="scientific">Empedobacter falsenii</name>
    <dbReference type="NCBI Taxonomy" id="343874"/>
    <lineage>
        <taxon>Bacteria</taxon>
        <taxon>Pseudomonadati</taxon>
        <taxon>Bacteroidota</taxon>
        <taxon>Flavobacteriia</taxon>
        <taxon>Flavobacteriales</taxon>
        <taxon>Weeksellaceae</taxon>
        <taxon>Empedobacter</taxon>
    </lineage>
</organism>
<protein>
    <submittedName>
        <fullName evidence="1">Uncharacterized protein</fullName>
    </submittedName>
</protein>
<keyword evidence="2" id="KW-1185">Reference proteome</keyword>
<dbReference type="KEGG" id="efal:FH779_07050"/>
<gene>
    <name evidence="1" type="ORF">FH779_07050</name>
</gene>
<reference evidence="1 2" key="1">
    <citation type="submission" date="2019-06" db="EMBL/GenBank/DDBJ databases">
        <title>Emergence of pandrug resistant Empedobacter falsenii in China.</title>
        <authorList>
            <person name="Dong N."/>
            <person name="Chen S."/>
            <person name="Zhang R."/>
        </authorList>
    </citation>
    <scope>NUCLEOTIDE SEQUENCE [LARGE SCALE GENOMIC DNA]</scope>
    <source>
        <strain evidence="1 2">1681-1</strain>
    </source>
</reference>
<evidence type="ECO:0000313" key="1">
    <source>
        <dbReference type="EMBL" id="QLL57849.1"/>
    </source>
</evidence>
<dbReference type="EMBL" id="CP040908">
    <property type="protein sequence ID" value="QLL57849.1"/>
    <property type="molecule type" value="Genomic_DNA"/>
</dbReference>
<accession>A0A7H9DSY9</accession>
<dbReference type="GeneID" id="78401207"/>
<dbReference type="RefSeq" id="WP_180906545.1">
    <property type="nucleotide sequence ID" value="NZ_CP040908.1"/>
</dbReference>